<dbReference type="AlphaFoldDB" id="A0A9W8ASP0"/>
<accession>A0A9W8ASP0</accession>
<proteinExistence type="predicted"/>
<name>A0A9W8ASP0_9FUNG</name>
<evidence type="ECO:0000313" key="2">
    <source>
        <dbReference type="Proteomes" id="UP001150925"/>
    </source>
</evidence>
<organism evidence="1 2">
    <name type="scientific">Dispira parvispora</name>
    <dbReference type="NCBI Taxonomy" id="1520584"/>
    <lineage>
        <taxon>Eukaryota</taxon>
        <taxon>Fungi</taxon>
        <taxon>Fungi incertae sedis</taxon>
        <taxon>Zoopagomycota</taxon>
        <taxon>Kickxellomycotina</taxon>
        <taxon>Dimargaritomycetes</taxon>
        <taxon>Dimargaritales</taxon>
        <taxon>Dimargaritaceae</taxon>
        <taxon>Dispira</taxon>
    </lineage>
</organism>
<dbReference type="Proteomes" id="UP001150925">
    <property type="component" value="Unassembled WGS sequence"/>
</dbReference>
<protein>
    <submittedName>
        <fullName evidence="1">Uncharacterized protein</fullName>
    </submittedName>
</protein>
<evidence type="ECO:0000313" key="1">
    <source>
        <dbReference type="EMBL" id="KAJ1964227.1"/>
    </source>
</evidence>
<keyword evidence="2" id="KW-1185">Reference proteome</keyword>
<comment type="caution">
    <text evidence="1">The sequence shown here is derived from an EMBL/GenBank/DDBJ whole genome shotgun (WGS) entry which is preliminary data.</text>
</comment>
<gene>
    <name evidence="1" type="ORF">IWQ62_002992</name>
</gene>
<sequence length="156" mass="17541">MPHFVGLGLHLLRAEMSQIAQAMYPGATEDIMECFRYFVHQAGVSSFSVVMEAQSPYTATLVFSPQPEALYLRDTRSTSNTMESAFFTSMRRLLDNPLYSVVLGGIRKCWLITFSVEGNRSVEGVIITPEIQTEPWNRTVNGRVRQVEYTIPNGIA</sequence>
<reference evidence="1" key="1">
    <citation type="submission" date="2022-07" db="EMBL/GenBank/DDBJ databases">
        <title>Phylogenomic reconstructions and comparative analyses of Kickxellomycotina fungi.</title>
        <authorList>
            <person name="Reynolds N.K."/>
            <person name="Stajich J.E."/>
            <person name="Barry K."/>
            <person name="Grigoriev I.V."/>
            <person name="Crous P."/>
            <person name="Smith M.E."/>
        </authorList>
    </citation>
    <scope>NUCLEOTIDE SEQUENCE</scope>
    <source>
        <strain evidence="1">RSA 1196</strain>
    </source>
</reference>
<dbReference type="EMBL" id="JANBPY010000722">
    <property type="protein sequence ID" value="KAJ1964227.1"/>
    <property type="molecule type" value="Genomic_DNA"/>
</dbReference>